<evidence type="ECO:0008006" key="3">
    <source>
        <dbReference type="Google" id="ProtNLM"/>
    </source>
</evidence>
<protein>
    <recommendedName>
        <fullName evidence="3">SnoaL-like domain-containing protein</fullName>
    </recommendedName>
</protein>
<dbReference type="STRING" id="366584.SAMN05216377_11155"/>
<organism evidence="1 2">
    <name type="scientific">Pseudonocardia oroxyli</name>
    <dbReference type="NCBI Taxonomy" id="366584"/>
    <lineage>
        <taxon>Bacteria</taxon>
        <taxon>Bacillati</taxon>
        <taxon>Actinomycetota</taxon>
        <taxon>Actinomycetes</taxon>
        <taxon>Pseudonocardiales</taxon>
        <taxon>Pseudonocardiaceae</taxon>
        <taxon>Pseudonocardia</taxon>
    </lineage>
</organism>
<accession>A0A1G7TK32</accession>
<dbReference type="EMBL" id="FNBE01000011">
    <property type="protein sequence ID" value="SDG35635.1"/>
    <property type="molecule type" value="Genomic_DNA"/>
</dbReference>
<dbReference type="Gene3D" id="3.10.450.50">
    <property type="match status" value="1"/>
</dbReference>
<dbReference type="AlphaFoldDB" id="A0A1G7TK32"/>
<dbReference type="SUPFAM" id="SSF54427">
    <property type="entry name" value="NTF2-like"/>
    <property type="match status" value="1"/>
</dbReference>
<proteinExistence type="predicted"/>
<dbReference type="InterPro" id="IPR032710">
    <property type="entry name" value="NTF2-like_dom_sf"/>
</dbReference>
<name>A0A1G7TK32_PSEOR</name>
<keyword evidence="2" id="KW-1185">Reference proteome</keyword>
<sequence>MSAFPPLSEVDEVRLALYRAVRERGDTEESNALELTTNAEVEITEGSARVTSIRLVLGGVPRDPHIVSGERVVDELVRAADGSWTVVRRNPPATS</sequence>
<evidence type="ECO:0000313" key="2">
    <source>
        <dbReference type="Proteomes" id="UP000198967"/>
    </source>
</evidence>
<gene>
    <name evidence="1" type="ORF">SAMN05216377_11155</name>
</gene>
<reference evidence="1 2" key="1">
    <citation type="submission" date="2016-10" db="EMBL/GenBank/DDBJ databases">
        <authorList>
            <person name="de Groot N.N."/>
        </authorList>
    </citation>
    <scope>NUCLEOTIDE SEQUENCE [LARGE SCALE GENOMIC DNA]</scope>
    <source>
        <strain evidence="1 2">CGMCC 4.3143</strain>
    </source>
</reference>
<dbReference type="Proteomes" id="UP000198967">
    <property type="component" value="Unassembled WGS sequence"/>
</dbReference>
<evidence type="ECO:0000313" key="1">
    <source>
        <dbReference type="EMBL" id="SDG35635.1"/>
    </source>
</evidence>
<dbReference type="RefSeq" id="WP_093085874.1">
    <property type="nucleotide sequence ID" value="NZ_FNBE01000011.1"/>
</dbReference>
<dbReference type="OrthoDB" id="9864096at2"/>